<dbReference type="InterPro" id="IPR017853">
    <property type="entry name" value="GH"/>
</dbReference>
<keyword evidence="4" id="KW-1185">Reference proteome</keyword>
<dbReference type="FunFam" id="3.20.20.80:FF:000024">
    <property type="entry name" value="Heparanase 2"/>
    <property type="match status" value="1"/>
</dbReference>
<accession>A0A9P0KEY6</accession>
<dbReference type="GO" id="GO:0016020">
    <property type="term" value="C:membrane"/>
    <property type="evidence" value="ECO:0007669"/>
    <property type="project" value="InterPro"/>
</dbReference>
<evidence type="ECO:0000256" key="2">
    <source>
        <dbReference type="SAM" id="Phobius"/>
    </source>
</evidence>
<evidence type="ECO:0000256" key="1">
    <source>
        <dbReference type="ARBA" id="ARBA00009800"/>
    </source>
</evidence>
<dbReference type="Proteomes" id="UP001152888">
    <property type="component" value="Unassembled WGS sequence"/>
</dbReference>
<evidence type="ECO:0000313" key="4">
    <source>
        <dbReference type="Proteomes" id="UP001152888"/>
    </source>
</evidence>
<keyword evidence="2" id="KW-0812">Transmembrane</keyword>
<dbReference type="Gene3D" id="3.20.20.80">
    <property type="entry name" value="Glycosidases"/>
    <property type="match status" value="1"/>
</dbReference>
<dbReference type="InterPro" id="IPR005199">
    <property type="entry name" value="Glyco_hydro_79"/>
</dbReference>
<organism evidence="3 4">
    <name type="scientific">Acanthoscelides obtectus</name>
    <name type="common">Bean weevil</name>
    <name type="synonym">Bruchus obtectus</name>
    <dbReference type="NCBI Taxonomy" id="200917"/>
    <lineage>
        <taxon>Eukaryota</taxon>
        <taxon>Metazoa</taxon>
        <taxon>Ecdysozoa</taxon>
        <taxon>Arthropoda</taxon>
        <taxon>Hexapoda</taxon>
        <taxon>Insecta</taxon>
        <taxon>Pterygota</taxon>
        <taxon>Neoptera</taxon>
        <taxon>Endopterygota</taxon>
        <taxon>Coleoptera</taxon>
        <taxon>Polyphaga</taxon>
        <taxon>Cucujiformia</taxon>
        <taxon>Chrysomeloidea</taxon>
        <taxon>Chrysomelidae</taxon>
        <taxon>Bruchinae</taxon>
        <taxon>Bruchini</taxon>
        <taxon>Acanthoscelides</taxon>
    </lineage>
</organism>
<name>A0A9P0KEY6_ACAOB</name>
<dbReference type="AlphaFoldDB" id="A0A9P0KEY6"/>
<dbReference type="GO" id="GO:0005615">
    <property type="term" value="C:extracellular space"/>
    <property type="evidence" value="ECO:0007669"/>
    <property type="project" value="TreeGrafter"/>
</dbReference>
<keyword evidence="2" id="KW-0472">Membrane</keyword>
<dbReference type="PANTHER" id="PTHR46145:SF4">
    <property type="entry name" value="HEPARANASE"/>
    <property type="match status" value="1"/>
</dbReference>
<dbReference type="GO" id="GO:0031012">
    <property type="term" value="C:extracellular matrix"/>
    <property type="evidence" value="ECO:0007669"/>
    <property type="project" value="TreeGrafter"/>
</dbReference>
<protein>
    <recommendedName>
        <fullName evidence="5">Heparanase</fullName>
    </recommendedName>
</protein>
<comment type="caution">
    <text evidence="3">The sequence shown here is derived from an EMBL/GenBank/DDBJ whole genome shotgun (WGS) entry which is preliminary data.</text>
</comment>
<dbReference type="PANTHER" id="PTHR46145">
    <property type="entry name" value="HEPARANASE"/>
    <property type="match status" value="1"/>
</dbReference>
<dbReference type="Pfam" id="PF03662">
    <property type="entry name" value="Glyco_hydro_79n"/>
    <property type="match status" value="1"/>
</dbReference>
<gene>
    <name evidence="3" type="ORF">ACAOBT_LOCUS10962</name>
</gene>
<proteinExistence type="inferred from homology"/>
<comment type="similarity">
    <text evidence="1">Belongs to the glycosyl hydrolase 79 family.</text>
</comment>
<keyword evidence="2" id="KW-1133">Transmembrane helix</keyword>
<dbReference type="OrthoDB" id="726732at2759"/>
<dbReference type="EMBL" id="CAKOFQ010006820">
    <property type="protein sequence ID" value="CAH1974215.1"/>
    <property type="molecule type" value="Genomic_DNA"/>
</dbReference>
<evidence type="ECO:0000313" key="3">
    <source>
        <dbReference type="EMBL" id="CAH1974215.1"/>
    </source>
</evidence>
<dbReference type="GO" id="GO:0016798">
    <property type="term" value="F:hydrolase activity, acting on glycosyl bonds"/>
    <property type="evidence" value="ECO:0007669"/>
    <property type="project" value="InterPro"/>
</dbReference>
<reference evidence="3" key="1">
    <citation type="submission" date="2022-03" db="EMBL/GenBank/DDBJ databases">
        <authorList>
            <person name="Sayadi A."/>
        </authorList>
    </citation>
    <scope>NUCLEOTIDE SEQUENCE</scope>
</reference>
<evidence type="ECO:0008006" key="5">
    <source>
        <dbReference type="Google" id="ProtNLM"/>
    </source>
</evidence>
<dbReference type="SUPFAM" id="SSF51445">
    <property type="entry name" value="(Trans)glycosidases"/>
    <property type="match status" value="1"/>
</dbReference>
<feature type="transmembrane region" description="Helical" evidence="2">
    <location>
        <begin position="23"/>
        <end position="41"/>
    </location>
</feature>
<sequence length="529" mass="60398">MYIRMKAVENSGLHYLVKLCRDLCVWVIAVTIVLLFLLLLVTESFPGTYRYVQIVHIHNEEPPAYITDEKFLSIGLDCFVIATGFKGFNTSSPKLVKMMRHLSPSYLRIGGNLADRLIFDPESDEPYKYAENLYNQIGDEDDINYQLAPNYSMTGRQWIDLVKLTEKANLDAIFDLNSLLRQSDGEWDYHNAETLIEFSQNNSLKLNWELGNEPNSYHHKFNTSVSPEQLAKDFQTLKSLLEEYPLYSNAMLVGPDVDRLVTKNGQNEEYLRVFLSHIGRLIDAITWHQYYVNGRTATAQDFLNPVIFDTLKTQIKTMKSILNGTHLSNKPFWLGETASAYGGGAPNLSDTFIGVFLWVDKLGLCAKLGVNVVIRQSIFKEYYALLDKNYDPNPDYWVSILYKRLVGHKVLNYFTVTMPTVRLYAHCSSKNIPTNSVVIFGSNLGNTEANIKLEPSDSNSLIVVAYELTSDSLLSKNIRLNGRLLKLRRNYELPTFVPKFTNTEPYVKMPPYSIVFWVVKGLNVKTCSN</sequence>